<proteinExistence type="predicted"/>
<dbReference type="PANTHER" id="PTHR31234">
    <property type="entry name" value="LATE EMBRYOGENESIS ABUNDANT (LEA) HYDROXYPROLINE-RICH GLYCOPROTEIN FAMILY"/>
    <property type="match status" value="1"/>
</dbReference>
<keyword evidence="2 4" id="KW-0472">Membrane</keyword>
<organism evidence="5">
    <name type="scientific">Physcomitrium patens</name>
    <name type="common">Spreading-leaved earth moss</name>
    <name type="synonym">Physcomitrella patens</name>
    <dbReference type="NCBI Taxonomy" id="3218"/>
    <lineage>
        <taxon>Eukaryota</taxon>
        <taxon>Viridiplantae</taxon>
        <taxon>Streptophyta</taxon>
        <taxon>Embryophyta</taxon>
        <taxon>Bryophyta</taxon>
        <taxon>Bryophytina</taxon>
        <taxon>Bryopsida</taxon>
        <taxon>Funariidae</taxon>
        <taxon>Funariales</taxon>
        <taxon>Funariaceae</taxon>
        <taxon>Physcomitrium</taxon>
    </lineage>
</organism>
<keyword evidence="4" id="KW-0812">Transmembrane</keyword>
<protein>
    <recommendedName>
        <fullName evidence="8">Late embryogenesis abundant protein LEA-2 subgroup domain-containing protein</fullName>
    </recommendedName>
</protein>
<accession>A0A2K1ISK9</accession>
<reference evidence="5 7" key="1">
    <citation type="journal article" date="2008" name="Science">
        <title>The Physcomitrella genome reveals evolutionary insights into the conquest of land by plants.</title>
        <authorList>
            <person name="Rensing S."/>
            <person name="Lang D."/>
            <person name="Zimmer A."/>
            <person name="Terry A."/>
            <person name="Salamov A."/>
            <person name="Shapiro H."/>
            <person name="Nishiyama T."/>
            <person name="Perroud P.-F."/>
            <person name="Lindquist E."/>
            <person name="Kamisugi Y."/>
            <person name="Tanahashi T."/>
            <person name="Sakakibara K."/>
            <person name="Fujita T."/>
            <person name="Oishi K."/>
            <person name="Shin-I T."/>
            <person name="Kuroki Y."/>
            <person name="Toyoda A."/>
            <person name="Suzuki Y."/>
            <person name="Hashimoto A."/>
            <person name="Yamaguchi K."/>
            <person name="Sugano A."/>
            <person name="Kohara Y."/>
            <person name="Fujiyama A."/>
            <person name="Anterola A."/>
            <person name="Aoki S."/>
            <person name="Ashton N."/>
            <person name="Barbazuk W.B."/>
            <person name="Barker E."/>
            <person name="Bennetzen J."/>
            <person name="Bezanilla M."/>
            <person name="Blankenship R."/>
            <person name="Cho S.H."/>
            <person name="Dutcher S."/>
            <person name="Estelle M."/>
            <person name="Fawcett J.A."/>
            <person name="Gundlach H."/>
            <person name="Hanada K."/>
            <person name="Heyl A."/>
            <person name="Hicks K.A."/>
            <person name="Hugh J."/>
            <person name="Lohr M."/>
            <person name="Mayer K."/>
            <person name="Melkozernov A."/>
            <person name="Murata T."/>
            <person name="Nelson D."/>
            <person name="Pils B."/>
            <person name="Prigge M."/>
            <person name="Reiss B."/>
            <person name="Renner T."/>
            <person name="Rombauts S."/>
            <person name="Rushton P."/>
            <person name="Sanderfoot A."/>
            <person name="Schween G."/>
            <person name="Shiu S.-H."/>
            <person name="Stueber K."/>
            <person name="Theodoulou F.L."/>
            <person name="Tu H."/>
            <person name="Van de Peer Y."/>
            <person name="Verrier P.J."/>
            <person name="Waters E."/>
            <person name="Wood A."/>
            <person name="Yang L."/>
            <person name="Cove D."/>
            <person name="Cuming A."/>
            <person name="Hasebe M."/>
            <person name="Lucas S."/>
            <person name="Mishler D.B."/>
            <person name="Reski R."/>
            <person name="Grigoriev I."/>
            <person name="Quatrano R.S."/>
            <person name="Boore J.L."/>
        </authorList>
    </citation>
    <scope>NUCLEOTIDE SEQUENCE [LARGE SCALE GENOMIC DNA]</scope>
    <source>
        <strain evidence="6 7">cv. Gransden 2004</strain>
    </source>
</reference>
<dbReference type="PaxDb" id="3218-PP1S401_24V6.1"/>
<reference evidence="6" key="3">
    <citation type="submission" date="2020-12" db="UniProtKB">
        <authorList>
            <consortium name="EnsemblPlants"/>
        </authorList>
    </citation>
    <scope>IDENTIFICATION</scope>
</reference>
<comment type="subcellular location">
    <subcellularLocation>
        <location evidence="1">Membrane</location>
    </subcellularLocation>
</comment>
<evidence type="ECO:0000313" key="7">
    <source>
        <dbReference type="Proteomes" id="UP000006727"/>
    </source>
</evidence>
<sequence length="236" mass="26282">MGAVDSNVDANGAQGNMNKVEAVNSERGTVTSVSDRKNILSRFSFQKKRKLKKYCIWCGIPVLTLAIVILTLTQTIFKFRDPDITLSDVCFSGVTIDYSRPLSPSSVNASLSANMNVYNPNHYNFKFINSTIHVVYHDVMVGRISMPGGELRAGKSCALQALVTVGSLKLGSSMGNLYLDFEKNQLPFAMSVNIPGRVNVAHIFKHNVVLEYHCDVVFWVGNSTLKDYHCWRKVHM</sequence>
<evidence type="ECO:0000256" key="2">
    <source>
        <dbReference type="ARBA" id="ARBA00023136"/>
    </source>
</evidence>
<dbReference type="EnsemblPlants" id="Pp3c21_19270V3.3">
    <property type="protein sequence ID" value="PAC:32914765.CDS.1"/>
    <property type="gene ID" value="Pp3c21_19270"/>
</dbReference>
<evidence type="ECO:0000313" key="6">
    <source>
        <dbReference type="EnsemblPlants" id="PAC:32914763.CDS.1"/>
    </source>
</evidence>
<dbReference type="Gramene" id="Pp3c21_19270V3.1">
    <property type="protein sequence ID" value="PAC:32914763.CDS.1"/>
    <property type="gene ID" value="Pp3c21_19270"/>
</dbReference>
<dbReference type="GO" id="GO:0098542">
    <property type="term" value="P:defense response to other organism"/>
    <property type="evidence" value="ECO:0007669"/>
    <property type="project" value="InterPro"/>
</dbReference>
<dbReference type="Gramene" id="Pp3c21_19270V3.2">
    <property type="protein sequence ID" value="PAC:32914764.CDS.1"/>
    <property type="gene ID" value="Pp3c21_19270"/>
</dbReference>
<dbReference type="EnsemblPlants" id="Pp3c21_19270V3.1">
    <property type="protein sequence ID" value="PAC:32914763.CDS.1"/>
    <property type="gene ID" value="Pp3c21_19270"/>
</dbReference>
<dbReference type="EnsemblPlants" id="Pp3c21_19270V3.2">
    <property type="protein sequence ID" value="PAC:32914764.CDS.1"/>
    <property type="gene ID" value="Pp3c21_19270"/>
</dbReference>
<gene>
    <name evidence="6" type="primary">LOC112274462</name>
    <name evidence="5" type="ORF">PHYPA_026389</name>
</gene>
<evidence type="ECO:0008006" key="8">
    <source>
        <dbReference type="Google" id="ProtNLM"/>
    </source>
</evidence>
<dbReference type="EnsemblPlants" id="Pp3c21_19270V3.4">
    <property type="protein sequence ID" value="PAC:32914766.CDS.1"/>
    <property type="gene ID" value="Pp3c21_19270"/>
</dbReference>
<evidence type="ECO:0000313" key="5">
    <source>
        <dbReference type="EMBL" id="PNR32263.1"/>
    </source>
</evidence>
<evidence type="ECO:0000256" key="1">
    <source>
        <dbReference type="ARBA" id="ARBA00004370"/>
    </source>
</evidence>
<dbReference type="SUPFAM" id="SSF117070">
    <property type="entry name" value="LEA14-like"/>
    <property type="match status" value="1"/>
</dbReference>
<feature type="transmembrane region" description="Helical" evidence="4">
    <location>
        <begin position="54"/>
        <end position="77"/>
    </location>
</feature>
<dbReference type="OMA" id="VGRISMP"/>
<dbReference type="Proteomes" id="UP000006727">
    <property type="component" value="Chromosome 21"/>
</dbReference>
<evidence type="ECO:0000256" key="4">
    <source>
        <dbReference type="SAM" id="Phobius"/>
    </source>
</evidence>
<dbReference type="KEGG" id="ppp:112274462"/>
<dbReference type="Gramene" id="Pp3c21_19270V3.4">
    <property type="protein sequence ID" value="PAC:32914766.CDS.1"/>
    <property type="gene ID" value="Pp3c21_19270"/>
</dbReference>
<feature type="region of interest" description="Disordered" evidence="3">
    <location>
        <begin position="1"/>
        <end position="20"/>
    </location>
</feature>
<dbReference type="Gene3D" id="2.60.40.1820">
    <property type="match status" value="1"/>
</dbReference>
<dbReference type="RefSeq" id="XP_024359761.1">
    <property type="nucleotide sequence ID" value="XM_024503993.2"/>
</dbReference>
<name>A0A2K1ISK9_PHYPA</name>
<dbReference type="GO" id="GO:0016020">
    <property type="term" value="C:membrane"/>
    <property type="evidence" value="ECO:0007669"/>
    <property type="project" value="UniProtKB-SubCell"/>
</dbReference>
<keyword evidence="4" id="KW-1133">Transmembrane helix</keyword>
<dbReference type="InterPro" id="IPR044839">
    <property type="entry name" value="NDR1-like"/>
</dbReference>
<dbReference type="EMBL" id="ABEU02000021">
    <property type="protein sequence ID" value="PNR32263.1"/>
    <property type="molecule type" value="Genomic_DNA"/>
</dbReference>
<reference evidence="5 7" key="2">
    <citation type="journal article" date="2018" name="Plant J.">
        <title>The Physcomitrella patens chromosome-scale assembly reveals moss genome structure and evolution.</title>
        <authorList>
            <person name="Lang D."/>
            <person name="Ullrich K.K."/>
            <person name="Murat F."/>
            <person name="Fuchs J."/>
            <person name="Jenkins J."/>
            <person name="Haas F.B."/>
            <person name="Piednoel M."/>
            <person name="Gundlach H."/>
            <person name="Van Bel M."/>
            <person name="Meyberg R."/>
            <person name="Vives C."/>
            <person name="Morata J."/>
            <person name="Symeonidi A."/>
            <person name="Hiss M."/>
            <person name="Muchero W."/>
            <person name="Kamisugi Y."/>
            <person name="Saleh O."/>
            <person name="Blanc G."/>
            <person name="Decker E.L."/>
            <person name="van Gessel N."/>
            <person name="Grimwood J."/>
            <person name="Hayes R.D."/>
            <person name="Graham S.W."/>
            <person name="Gunter L.E."/>
            <person name="McDaniel S.F."/>
            <person name="Hoernstein S.N.W."/>
            <person name="Larsson A."/>
            <person name="Li F.W."/>
            <person name="Perroud P.F."/>
            <person name="Phillips J."/>
            <person name="Ranjan P."/>
            <person name="Rokshar D.S."/>
            <person name="Rothfels C.J."/>
            <person name="Schneider L."/>
            <person name="Shu S."/>
            <person name="Stevenson D.W."/>
            <person name="Thummler F."/>
            <person name="Tillich M."/>
            <person name="Villarreal Aguilar J.C."/>
            <person name="Widiez T."/>
            <person name="Wong G.K."/>
            <person name="Wymore A."/>
            <person name="Zhang Y."/>
            <person name="Zimmer A.D."/>
            <person name="Quatrano R.S."/>
            <person name="Mayer K.F.X."/>
            <person name="Goodstein D."/>
            <person name="Casacuberta J.M."/>
            <person name="Vandepoele K."/>
            <person name="Reski R."/>
            <person name="Cuming A.C."/>
            <person name="Tuskan G.A."/>
            <person name="Maumus F."/>
            <person name="Salse J."/>
            <person name="Schmutz J."/>
            <person name="Rensing S.A."/>
        </authorList>
    </citation>
    <scope>NUCLEOTIDE SEQUENCE [LARGE SCALE GENOMIC DNA]</scope>
    <source>
        <strain evidence="6 7">cv. Gransden 2004</strain>
    </source>
</reference>
<dbReference type="OrthoDB" id="1929523at2759"/>
<dbReference type="AlphaFoldDB" id="A0A2K1ISK9"/>
<keyword evidence="7" id="KW-1185">Reference proteome</keyword>
<dbReference type="GeneID" id="112274462"/>
<dbReference type="PANTHER" id="PTHR31234:SF65">
    <property type="entry name" value="LATE EMBRYOGENESIS ABUNDANT PROTEIN, LEA_2 SUBGROUP"/>
    <property type="match status" value="1"/>
</dbReference>
<evidence type="ECO:0000256" key="3">
    <source>
        <dbReference type="SAM" id="MobiDB-lite"/>
    </source>
</evidence>
<dbReference type="Gramene" id="Pp3c21_19270V3.3">
    <property type="protein sequence ID" value="PAC:32914765.CDS.1"/>
    <property type="gene ID" value="Pp3c21_19270"/>
</dbReference>